<evidence type="ECO:0000313" key="1">
    <source>
        <dbReference type="EMBL" id="KAF0756011.1"/>
    </source>
</evidence>
<comment type="caution">
    <text evidence="1">The sequence shown here is derived from an EMBL/GenBank/DDBJ whole genome shotgun (WGS) entry which is preliminary data.</text>
</comment>
<dbReference type="EMBL" id="VUJU01003961">
    <property type="protein sequence ID" value="KAF0756011.1"/>
    <property type="molecule type" value="Genomic_DNA"/>
</dbReference>
<accession>A0A6G0YI24</accession>
<dbReference type="OrthoDB" id="6618765at2759"/>
<proteinExistence type="predicted"/>
<dbReference type="AlphaFoldDB" id="A0A6G0YI24"/>
<reference evidence="1 2" key="1">
    <citation type="submission" date="2019-08" db="EMBL/GenBank/DDBJ databases">
        <title>Whole genome of Aphis craccivora.</title>
        <authorList>
            <person name="Voronova N.V."/>
            <person name="Shulinski R.S."/>
            <person name="Bandarenka Y.V."/>
            <person name="Zhorov D.G."/>
            <person name="Warner D."/>
        </authorList>
    </citation>
    <scope>NUCLEOTIDE SEQUENCE [LARGE SCALE GENOMIC DNA]</scope>
    <source>
        <strain evidence="1">180601</strain>
        <tissue evidence="1">Whole Body</tissue>
    </source>
</reference>
<organism evidence="1 2">
    <name type="scientific">Aphis craccivora</name>
    <name type="common">Cowpea aphid</name>
    <dbReference type="NCBI Taxonomy" id="307492"/>
    <lineage>
        <taxon>Eukaryota</taxon>
        <taxon>Metazoa</taxon>
        <taxon>Ecdysozoa</taxon>
        <taxon>Arthropoda</taxon>
        <taxon>Hexapoda</taxon>
        <taxon>Insecta</taxon>
        <taxon>Pterygota</taxon>
        <taxon>Neoptera</taxon>
        <taxon>Paraneoptera</taxon>
        <taxon>Hemiptera</taxon>
        <taxon>Sternorrhyncha</taxon>
        <taxon>Aphidomorpha</taxon>
        <taxon>Aphidoidea</taxon>
        <taxon>Aphididae</taxon>
        <taxon>Aphidini</taxon>
        <taxon>Aphis</taxon>
        <taxon>Aphis</taxon>
    </lineage>
</organism>
<protein>
    <submittedName>
        <fullName evidence="1">MULE domain-containing protein</fullName>
    </submittedName>
</protein>
<sequence length="164" mass="19286">MAVETTELLHDDMSSIRKSMYRERQKIIPAAPTSLFKLIQQLKINNISTHRNETFCHVDEESKILIFTTNNNLEYLVNNSHIILRDGTFYVCPAHFEQLYTIHVLHKSIYVQVVYCLLPSKTTDIYVKMWHLIKTLCKKELKPQNILLDFEQIAHNGILRIFPN</sequence>
<evidence type="ECO:0000313" key="2">
    <source>
        <dbReference type="Proteomes" id="UP000478052"/>
    </source>
</evidence>
<keyword evidence="2" id="KW-1185">Reference proteome</keyword>
<feature type="non-terminal residue" evidence="1">
    <location>
        <position position="164"/>
    </location>
</feature>
<gene>
    <name evidence="1" type="ORF">FWK35_00023907</name>
</gene>
<name>A0A6G0YI24_APHCR</name>
<dbReference type="Proteomes" id="UP000478052">
    <property type="component" value="Unassembled WGS sequence"/>
</dbReference>